<sequence>MTGPFIDVAGHPRPLPGPPGEAAVLVVDTQRDFGDPERLPWLDADARARVSDALAGTRLLVDRARAAGVPVLWARLEQDPDEPWDSSRWLRGMAHLSAAEAAAKEPCLVGTPGPEWFGAHPRAGEEVVTKRRYSAFHGTDLARLLYVSDVSWLVVCGLTVDCCVDATARDAFQHGFRVVVAADATATYERERQDAALAALSRHAAVVAAVDAVTALWSGG</sequence>
<name>A0A1M6NM37_9ACTN</name>
<dbReference type="RefSeq" id="WP_084737500.1">
    <property type="nucleotide sequence ID" value="NZ_FQZK01000012.1"/>
</dbReference>
<evidence type="ECO:0000313" key="3">
    <source>
        <dbReference type="EMBL" id="SHJ96817.1"/>
    </source>
</evidence>
<dbReference type="Gene3D" id="3.40.50.850">
    <property type="entry name" value="Isochorismatase-like"/>
    <property type="match status" value="1"/>
</dbReference>
<keyword evidence="1" id="KW-0378">Hydrolase</keyword>
<dbReference type="InterPro" id="IPR000868">
    <property type="entry name" value="Isochorismatase-like_dom"/>
</dbReference>
<organism evidence="3 4">
    <name type="scientific">Nocardiopsis flavescens</name>
    <dbReference type="NCBI Taxonomy" id="758803"/>
    <lineage>
        <taxon>Bacteria</taxon>
        <taxon>Bacillati</taxon>
        <taxon>Actinomycetota</taxon>
        <taxon>Actinomycetes</taxon>
        <taxon>Streptosporangiales</taxon>
        <taxon>Nocardiopsidaceae</taxon>
        <taxon>Nocardiopsis</taxon>
    </lineage>
</organism>
<dbReference type="CDD" id="cd00431">
    <property type="entry name" value="cysteine_hydrolases"/>
    <property type="match status" value="1"/>
</dbReference>
<dbReference type="GO" id="GO:0016787">
    <property type="term" value="F:hydrolase activity"/>
    <property type="evidence" value="ECO:0007669"/>
    <property type="project" value="UniProtKB-KW"/>
</dbReference>
<dbReference type="STRING" id="758803.SAMN05421803_1129"/>
<dbReference type="InterPro" id="IPR050272">
    <property type="entry name" value="Isochorismatase-like_hydrls"/>
</dbReference>
<dbReference type="OrthoDB" id="3174612at2"/>
<dbReference type="SUPFAM" id="SSF52499">
    <property type="entry name" value="Isochorismatase-like hydrolases"/>
    <property type="match status" value="1"/>
</dbReference>
<keyword evidence="4" id="KW-1185">Reference proteome</keyword>
<evidence type="ECO:0000259" key="2">
    <source>
        <dbReference type="Pfam" id="PF00857"/>
    </source>
</evidence>
<accession>A0A1M6NM37</accession>
<feature type="domain" description="Isochorismatase-like" evidence="2">
    <location>
        <begin position="23"/>
        <end position="209"/>
    </location>
</feature>
<dbReference type="Proteomes" id="UP000184452">
    <property type="component" value="Unassembled WGS sequence"/>
</dbReference>
<protein>
    <submittedName>
        <fullName evidence="3">Nicotinamidase-related amidase</fullName>
    </submittedName>
</protein>
<dbReference type="Pfam" id="PF00857">
    <property type="entry name" value="Isochorismatase"/>
    <property type="match status" value="1"/>
</dbReference>
<dbReference type="EMBL" id="FQZK01000012">
    <property type="protein sequence ID" value="SHJ96817.1"/>
    <property type="molecule type" value="Genomic_DNA"/>
</dbReference>
<dbReference type="InterPro" id="IPR036380">
    <property type="entry name" value="Isochorismatase-like_sf"/>
</dbReference>
<evidence type="ECO:0000313" key="4">
    <source>
        <dbReference type="Proteomes" id="UP000184452"/>
    </source>
</evidence>
<dbReference type="PANTHER" id="PTHR43540">
    <property type="entry name" value="PEROXYUREIDOACRYLATE/UREIDOACRYLATE AMIDOHYDROLASE-RELATED"/>
    <property type="match status" value="1"/>
</dbReference>
<dbReference type="AlphaFoldDB" id="A0A1M6NM37"/>
<evidence type="ECO:0000256" key="1">
    <source>
        <dbReference type="ARBA" id="ARBA00022801"/>
    </source>
</evidence>
<proteinExistence type="predicted"/>
<gene>
    <name evidence="3" type="ORF">SAMN05421803_1129</name>
</gene>
<reference evidence="3 4" key="1">
    <citation type="submission" date="2016-11" db="EMBL/GenBank/DDBJ databases">
        <authorList>
            <person name="Jaros S."/>
            <person name="Januszkiewicz K."/>
            <person name="Wedrychowicz H."/>
        </authorList>
    </citation>
    <scope>NUCLEOTIDE SEQUENCE [LARGE SCALE GENOMIC DNA]</scope>
    <source>
        <strain evidence="3 4">CGMCC 4.5723</strain>
    </source>
</reference>